<dbReference type="Proteomes" id="UP001501116">
    <property type="component" value="Unassembled WGS sequence"/>
</dbReference>
<evidence type="ECO:0000313" key="1">
    <source>
        <dbReference type="EMBL" id="GAA1977183.1"/>
    </source>
</evidence>
<comment type="caution">
    <text evidence="1">The sequence shown here is derived from an EMBL/GenBank/DDBJ whole genome shotgun (WGS) entry which is preliminary data.</text>
</comment>
<dbReference type="EMBL" id="BAAANN010000029">
    <property type="protein sequence ID" value="GAA1977183.1"/>
    <property type="molecule type" value="Genomic_DNA"/>
</dbReference>
<reference evidence="2" key="1">
    <citation type="journal article" date="2019" name="Int. J. Syst. Evol. Microbiol.">
        <title>The Global Catalogue of Microorganisms (GCM) 10K type strain sequencing project: providing services to taxonomists for standard genome sequencing and annotation.</title>
        <authorList>
            <consortium name="The Broad Institute Genomics Platform"/>
            <consortium name="The Broad Institute Genome Sequencing Center for Infectious Disease"/>
            <person name="Wu L."/>
            <person name="Ma J."/>
        </authorList>
    </citation>
    <scope>NUCLEOTIDE SEQUENCE [LARGE SCALE GENOMIC DNA]</scope>
    <source>
        <strain evidence="2">JCM 14545</strain>
    </source>
</reference>
<keyword evidence="2" id="KW-1185">Reference proteome</keyword>
<accession>A0ABP5DBI2</accession>
<sequence length="69" mass="7241">MSADHIVPFSMNPCTKITGFLPLAKEVAAGVAATAGAANPKVRAVAIANAETRRHMRFMGAFLGSRDAR</sequence>
<organism evidence="1 2">
    <name type="scientific">Amycolatopsis minnesotensis</name>
    <dbReference type="NCBI Taxonomy" id="337894"/>
    <lineage>
        <taxon>Bacteria</taxon>
        <taxon>Bacillati</taxon>
        <taxon>Actinomycetota</taxon>
        <taxon>Actinomycetes</taxon>
        <taxon>Pseudonocardiales</taxon>
        <taxon>Pseudonocardiaceae</taxon>
        <taxon>Amycolatopsis</taxon>
    </lineage>
</organism>
<protein>
    <submittedName>
        <fullName evidence="1">Uncharacterized protein</fullName>
    </submittedName>
</protein>
<proteinExistence type="predicted"/>
<gene>
    <name evidence="1" type="ORF">GCM10009754_61270</name>
</gene>
<name>A0ABP5DBI2_9PSEU</name>
<evidence type="ECO:0000313" key="2">
    <source>
        <dbReference type="Proteomes" id="UP001501116"/>
    </source>
</evidence>